<organism evidence="3 4">
    <name type="scientific">Phaeodactylibacter luteus</name>
    <dbReference type="NCBI Taxonomy" id="1564516"/>
    <lineage>
        <taxon>Bacteria</taxon>
        <taxon>Pseudomonadati</taxon>
        <taxon>Bacteroidota</taxon>
        <taxon>Saprospiria</taxon>
        <taxon>Saprospirales</taxon>
        <taxon>Haliscomenobacteraceae</taxon>
        <taxon>Phaeodactylibacter</taxon>
    </lineage>
</organism>
<evidence type="ECO:0000313" key="3">
    <source>
        <dbReference type="EMBL" id="TXB68309.1"/>
    </source>
</evidence>
<comment type="caution">
    <text evidence="3">The sequence shown here is derived from an EMBL/GenBank/DDBJ whole genome shotgun (WGS) entry which is preliminary data.</text>
</comment>
<gene>
    <name evidence="3" type="ORF">FRY97_02715</name>
</gene>
<protein>
    <recommendedName>
        <fullName evidence="2">PKD/Chitinase domain-containing protein</fullName>
    </recommendedName>
</protein>
<keyword evidence="4" id="KW-1185">Reference proteome</keyword>
<dbReference type="EMBL" id="VOOR01000004">
    <property type="protein sequence ID" value="TXB68309.1"/>
    <property type="molecule type" value="Genomic_DNA"/>
</dbReference>
<dbReference type="SUPFAM" id="SSF49299">
    <property type="entry name" value="PKD domain"/>
    <property type="match status" value="2"/>
</dbReference>
<feature type="chain" id="PRO_5023009370" description="PKD/Chitinase domain-containing protein" evidence="1">
    <location>
        <begin position="30"/>
        <end position="1627"/>
    </location>
</feature>
<dbReference type="Gene3D" id="2.60.40.10">
    <property type="entry name" value="Immunoglobulins"/>
    <property type="match status" value="3"/>
</dbReference>
<feature type="domain" description="PKD/Chitinase" evidence="2">
    <location>
        <begin position="702"/>
        <end position="777"/>
    </location>
</feature>
<keyword evidence="1" id="KW-0732">Signal</keyword>
<reference evidence="3 4" key="1">
    <citation type="submission" date="2019-08" db="EMBL/GenBank/DDBJ databases">
        <title>Genome of Phaeodactylibacter luteus.</title>
        <authorList>
            <person name="Bowman J.P."/>
        </authorList>
    </citation>
    <scope>NUCLEOTIDE SEQUENCE [LARGE SCALE GENOMIC DNA]</scope>
    <source>
        <strain evidence="3 4">KCTC 42180</strain>
    </source>
</reference>
<sequence>MSQNTRLPFAIGLFIMAAVLLSFSNPIQAQDCTAVEVALSPQDTSVCEGSNLILSAMPTGFGGGLQYTWSSGGSMGPTLELFPALAGEYSVTVTDENGCMASDTVLVAVSPTPVGAINPIDGTVYNCNFQEDGLPLSADVTAGDSPSYIWDINGTILPGATGPSLQVSAAGEYGLVVENSTGCRSDRAGIEISEDLTPPSFTIAQLMGGTLTCDQPELPVEVASPQPGWIYLWNTGSTESGITADEMGIYAVTVTDTGNGCQSEQQVEVDEDVELPQISILPPTATTLTCTVEAVTLVGTSSTPDADVFWGQSMSPTLEVSQAGTYTLTVSDPSNGCAVMESIVITADQEAPEITMAESEEVCAGLPLSLSSEISGQGVSGVQYTWGSSGGQLSSINTPATTFQSGMPGNYEVSLTVRRNDNGCQAMAVLEVTVNENPEVVITAQEPEQSGVSSEDGILCEGGSTVLTMLGMQGHPPYTYAWGAGQNTAELLVSQAGAYPGTVTDAKGCRKTESYMVQVFDNPEITMSSTESSGLEPDNFIICQGAPITLTASPESGLQSLSYTWSGGLGTGSEKTVFPGETQAYSVTATDDRGCIDIANMQVTVHDLPDVGIVSMDQSGSTPNDEQVCLGDFAGLQATGAISYEWAPNGPQSSMFTPTIMEEGQNIYTVTGVDANGCENTSNVEIAGLPVPDITEVSVTGVLQVSNQGTFIPTINGSVSNYEWTFSGTAGPSPTESNDVVPNVIFGMPGILSVVLEVRNNDGCTDEFQETYTIIDPNTCNAGFAVQRNGNNQICEGNAFIISDQSTGAVGANGQITNWKWRFLRNGQLTAVQTNQGNGDMLSLSQGGGLSGVIFPSPGSWEIHLEIVTGNNCITTTSQSIDVAEQPKVDGVTFTPQNSGNQDFCEGEQGTLIVANNIGAGNSYDINYQFGAQVFTSPDNSGGVPFVTTFVPVESGVVTINRLENNQTGCFNEEVDIQASYTVNEPPEIFNLNLLCDTITNAAYQVLFEVEANAVGGYTVNDVAFGAGIGFTSSPIPNEEGYDFVVGNSNGCSVALSGPGGGLDCGCETMLGQMGQDTVVICETASLSVTPPGIGTVLDGNDAIMYVLHRGGGSVIVEPLDTVFVSSALEAPDFGSPEDLGMESGIVYYVSAVVGNDLNDSGIPSEGDVCRQVAPGRPVIAYGRPQITFLPPLSFCSGDTVQLGVSIAGAIGPFDVTWRRGGLLQDNALLGAGEQILFEGAVSDATVFSISGINDVGVDGGCATALMLSDTLAPNALPEPIMTRAMATCKGDTLNVGLEEVEEYVSVSWQIGGVVFSTDTSFLDPDFSQDINLSVVVEDTNGCIGQANVDITALPVPVPQIVAQDNLDICQNESEYIFRVMNPSSGQPQYTWETSAGEISYAANEEVALNITQPAGSYFIAVEETLSVGCSGTDSLFFEVSSGVAPDVAAVERLPAGNILVCVDSLVTCYQWGYISINNGNAFTLLGQNAQAYVAGASYAPDERIYFVDIWNGDCEDASQACATRCYFNRPPVTTSEEIKFHKPQLVAYPNPSSGVFTLEVRQAKPGAYWLQVFNAVGQRLLVQEVDVSSDQSLLPVRLPAAPSGRVYLILENRDGQRFRASVILQK</sequence>
<accession>A0A5C6S2Z8</accession>
<name>A0A5C6S2Z8_9BACT</name>
<dbReference type="OrthoDB" id="1488710at2"/>
<dbReference type="InterPro" id="IPR013783">
    <property type="entry name" value="Ig-like_fold"/>
</dbReference>
<evidence type="ECO:0000259" key="2">
    <source>
        <dbReference type="SMART" id="SM00089"/>
    </source>
</evidence>
<evidence type="ECO:0000256" key="1">
    <source>
        <dbReference type="SAM" id="SignalP"/>
    </source>
</evidence>
<proteinExistence type="predicted"/>
<feature type="domain" description="PKD/Chitinase" evidence="2">
    <location>
        <begin position="36"/>
        <end position="112"/>
    </location>
</feature>
<feature type="signal peptide" evidence="1">
    <location>
        <begin position="1"/>
        <end position="29"/>
    </location>
</feature>
<dbReference type="InterPro" id="IPR022409">
    <property type="entry name" value="PKD/Chitinase_dom"/>
</dbReference>
<dbReference type="RefSeq" id="WP_147165889.1">
    <property type="nucleotide sequence ID" value="NZ_VOOR01000004.1"/>
</dbReference>
<dbReference type="InterPro" id="IPR035986">
    <property type="entry name" value="PKD_dom_sf"/>
</dbReference>
<evidence type="ECO:0000313" key="4">
    <source>
        <dbReference type="Proteomes" id="UP000321580"/>
    </source>
</evidence>
<dbReference type="SMART" id="SM00089">
    <property type="entry name" value="PKD"/>
    <property type="match status" value="3"/>
</dbReference>
<dbReference type="Proteomes" id="UP000321580">
    <property type="component" value="Unassembled WGS sequence"/>
</dbReference>
<feature type="domain" description="PKD/Chitinase" evidence="2">
    <location>
        <begin position="355"/>
        <end position="437"/>
    </location>
</feature>